<dbReference type="Pfam" id="PF00227">
    <property type="entry name" value="Proteasome"/>
    <property type="match status" value="1"/>
</dbReference>
<sequence>MSRYDSRTTLFSQDGRLMQVEYAIKAVTAAAPCLAILAEDGVVFAAQKKLVSKLSDQRTSEKMYRIDDHIVCAVSGLTSDANLLIDEARTYSQRWLATYDELIPVETLVRYISDYKQNYTHHGGLRPFGVSFLFGGWDQRLGFQLYQTDPSGNYAAWVATSIGGSAPEIASAMKQYITSNAQRVTIDEAKKYAISALVKTTYIAKVSSEKIEVLTLTLSNKTKVTATYATAAEIDAIYETLA</sequence>
<dbReference type="InterPro" id="IPR029055">
    <property type="entry name" value="Ntn_hydrolases_N"/>
</dbReference>
<dbReference type="PROSITE" id="PS51475">
    <property type="entry name" value="PROTEASOME_ALPHA_2"/>
    <property type="match status" value="1"/>
</dbReference>
<dbReference type="Proteomes" id="UP000315496">
    <property type="component" value="Chromosome 1"/>
</dbReference>
<dbReference type="PANTHER" id="PTHR11599">
    <property type="entry name" value="PROTEASOME SUBUNIT ALPHA/BETA"/>
    <property type="match status" value="1"/>
</dbReference>
<dbReference type="SMART" id="SM00948">
    <property type="entry name" value="Proteasome_A_N"/>
    <property type="match status" value="1"/>
</dbReference>
<gene>
    <name evidence="4" type="ORF">GMRT_11065</name>
</gene>
<reference evidence="4 5" key="1">
    <citation type="submission" date="2019-05" db="EMBL/GenBank/DDBJ databases">
        <title>The compact genome of Giardia muris reveals important steps in the evolution of intestinal protozoan parasites.</title>
        <authorList>
            <person name="Xu F."/>
            <person name="Jimenez-Gonzalez A."/>
            <person name="Einarsson E."/>
            <person name="Astvaldsson A."/>
            <person name="Peirasmaki D."/>
            <person name="Eckmann L."/>
            <person name="Andersson J.O."/>
            <person name="Svard S.G."/>
            <person name="Jerlstrom-Hultqvist J."/>
        </authorList>
    </citation>
    <scope>NUCLEOTIDE SEQUENCE [LARGE SCALE GENOMIC DNA]</scope>
    <source>
        <strain evidence="4 5">Roberts-Thomson</strain>
    </source>
</reference>
<evidence type="ECO:0000313" key="5">
    <source>
        <dbReference type="Proteomes" id="UP000315496"/>
    </source>
</evidence>
<comment type="similarity">
    <text evidence="2">Belongs to the peptidase T1A family.</text>
</comment>
<name>A0A4Z1SWJ0_GIAMU</name>
<feature type="domain" description="Proteasome alpha-type subunits" evidence="3">
    <location>
        <begin position="4"/>
        <end position="26"/>
    </location>
</feature>
<evidence type="ECO:0000256" key="1">
    <source>
        <dbReference type="ARBA" id="ARBA00022942"/>
    </source>
</evidence>
<proteinExistence type="inferred from homology"/>
<dbReference type="AlphaFoldDB" id="A0A4Z1SWJ0"/>
<accession>A0A4Z1SWJ0</accession>
<keyword evidence="5" id="KW-1185">Reference proteome</keyword>
<dbReference type="OrthoDB" id="431557at2759"/>
<comment type="caution">
    <text evidence="4">The sequence shown here is derived from an EMBL/GenBank/DDBJ whole genome shotgun (WGS) entry which is preliminary data.</text>
</comment>
<dbReference type="GO" id="GO:0019773">
    <property type="term" value="C:proteasome core complex, alpha-subunit complex"/>
    <property type="evidence" value="ECO:0007669"/>
    <property type="project" value="UniProtKB-UniRule"/>
</dbReference>
<evidence type="ECO:0000256" key="2">
    <source>
        <dbReference type="PROSITE-ProRule" id="PRU00808"/>
    </source>
</evidence>
<evidence type="ECO:0000259" key="3">
    <source>
        <dbReference type="SMART" id="SM00948"/>
    </source>
</evidence>
<dbReference type="InterPro" id="IPR000426">
    <property type="entry name" value="Proteasome_asu_N"/>
</dbReference>
<dbReference type="SUPFAM" id="SSF56235">
    <property type="entry name" value="N-terminal nucleophile aminohydrolases (Ntn hydrolases)"/>
    <property type="match status" value="1"/>
</dbReference>
<dbReference type="GO" id="GO:0006511">
    <property type="term" value="P:ubiquitin-dependent protein catabolic process"/>
    <property type="evidence" value="ECO:0007669"/>
    <property type="project" value="InterPro"/>
</dbReference>
<organism evidence="4 5">
    <name type="scientific">Giardia muris</name>
    <dbReference type="NCBI Taxonomy" id="5742"/>
    <lineage>
        <taxon>Eukaryota</taxon>
        <taxon>Metamonada</taxon>
        <taxon>Diplomonadida</taxon>
        <taxon>Hexamitidae</taxon>
        <taxon>Giardiinae</taxon>
        <taxon>Giardia</taxon>
    </lineage>
</organism>
<dbReference type="InterPro" id="IPR050115">
    <property type="entry name" value="Proteasome_alpha"/>
</dbReference>
<dbReference type="Gene3D" id="3.60.20.10">
    <property type="entry name" value="Glutamine Phosphoribosylpyrophosphate, subunit 1, domain 1"/>
    <property type="match status" value="1"/>
</dbReference>
<keyword evidence="1 2" id="KW-0647">Proteasome</keyword>
<protein>
    <submittedName>
        <fullName evidence="4">20S proteasome alpha subunit 3</fullName>
    </submittedName>
</protein>
<dbReference type="Pfam" id="PF10584">
    <property type="entry name" value="Proteasome_A_N"/>
    <property type="match status" value="1"/>
</dbReference>
<dbReference type="InterPro" id="IPR023332">
    <property type="entry name" value="Proteasome_alpha-type"/>
</dbReference>
<dbReference type="VEuPathDB" id="GiardiaDB:GMRT_11065"/>
<dbReference type="InterPro" id="IPR001353">
    <property type="entry name" value="Proteasome_sua/b"/>
</dbReference>
<evidence type="ECO:0000313" key="4">
    <source>
        <dbReference type="EMBL" id="TNJ30134.1"/>
    </source>
</evidence>
<dbReference type="EMBL" id="VDLU01000001">
    <property type="protein sequence ID" value="TNJ30134.1"/>
    <property type="molecule type" value="Genomic_DNA"/>
</dbReference>